<dbReference type="AlphaFoldDB" id="A0A9D0ZP71"/>
<evidence type="ECO:0000256" key="4">
    <source>
        <dbReference type="ARBA" id="ARBA00023136"/>
    </source>
</evidence>
<evidence type="ECO:0000256" key="1">
    <source>
        <dbReference type="ARBA" id="ARBA00004127"/>
    </source>
</evidence>
<keyword evidence="4 5" id="KW-0472">Membrane</keyword>
<reference evidence="6" key="1">
    <citation type="submission" date="2020-10" db="EMBL/GenBank/DDBJ databases">
        <authorList>
            <person name="Gilroy R."/>
        </authorList>
    </citation>
    <scope>NUCLEOTIDE SEQUENCE</scope>
    <source>
        <strain evidence="6">ChiSjej6B24-2974</strain>
    </source>
</reference>
<dbReference type="GO" id="GO:0012505">
    <property type="term" value="C:endomembrane system"/>
    <property type="evidence" value="ECO:0007669"/>
    <property type="project" value="UniProtKB-SubCell"/>
</dbReference>
<reference evidence="6" key="2">
    <citation type="journal article" date="2021" name="PeerJ">
        <title>Extensive microbial diversity within the chicken gut microbiome revealed by metagenomics and culture.</title>
        <authorList>
            <person name="Gilroy R."/>
            <person name="Ravi A."/>
            <person name="Getino M."/>
            <person name="Pursley I."/>
            <person name="Horton D.L."/>
            <person name="Alikhan N.F."/>
            <person name="Baker D."/>
            <person name="Gharbi K."/>
            <person name="Hall N."/>
            <person name="Watson M."/>
            <person name="Adriaenssens E.M."/>
            <person name="Foster-Nyarko E."/>
            <person name="Jarju S."/>
            <person name="Secka A."/>
            <person name="Antonio M."/>
            <person name="Oren A."/>
            <person name="Chaudhuri R.R."/>
            <person name="La Ragione R."/>
            <person name="Hildebrand F."/>
            <person name="Pallen M.J."/>
        </authorList>
    </citation>
    <scope>NUCLEOTIDE SEQUENCE</scope>
    <source>
        <strain evidence="6">ChiSjej6B24-2974</strain>
    </source>
</reference>
<protein>
    <submittedName>
        <fullName evidence="6">Phosphatidylethanolamine N-methyltransferase family protein</fullName>
    </submittedName>
</protein>
<accession>A0A9D0ZP71</accession>
<name>A0A9D0ZP71_9FIRM</name>
<gene>
    <name evidence="6" type="ORF">IAA52_13605</name>
</gene>
<evidence type="ECO:0000256" key="5">
    <source>
        <dbReference type="SAM" id="Phobius"/>
    </source>
</evidence>
<comment type="subcellular location">
    <subcellularLocation>
        <location evidence="1">Endomembrane system</location>
        <topology evidence="1">Multi-pass membrane protein</topology>
    </subcellularLocation>
</comment>
<dbReference type="EMBL" id="DVFZ01000127">
    <property type="protein sequence ID" value="HIQ84120.1"/>
    <property type="molecule type" value="Genomic_DNA"/>
</dbReference>
<dbReference type="Proteomes" id="UP000824260">
    <property type="component" value="Unassembled WGS sequence"/>
</dbReference>
<evidence type="ECO:0000256" key="3">
    <source>
        <dbReference type="ARBA" id="ARBA00022989"/>
    </source>
</evidence>
<evidence type="ECO:0000313" key="7">
    <source>
        <dbReference type="Proteomes" id="UP000824260"/>
    </source>
</evidence>
<comment type="caution">
    <text evidence="6">The sequence shown here is derived from an EMBL/GenBank/DDBJ whole genome shotgun (WGS) entry which is preliminary data.</text>
</comment>
<evidence type="ECO:0000313" key="6">
    <source>
        <dbReference type="EMBL" id="HIQ84120.1"/>
    </source>
</evidence>
<dbReference type="Pfam" id="PF04191">
    <property type="entry name" value="PEMT"/>
    <property type="match status" value="1"/>
</dbReference>
<evidence type="ECO:0000256" key="2">
    <source>
        <dbReference type="ARBA" id="ARBA00022692"/>
    </source>
</evidence>
<proteinExistence type="predicted"/>
<keyword evidence="3 5" id="KW-1133">Transmembrane helix</keyword>
<feature type="transmembrane region" description="Helical" evidence="5">
    <location>
        <begin position="113"/>
        <end position="139"/>
    </location>
</feature>
<dbReference type="Gene3D" id="1.20.120.1630">
    <property type="match status" value="1"/>
</dbReference>
<feature type="transmembrane region" description="Helical" evidence="5">
    <location>
        <begin position="45"/>
        <end position="62"/>
    </location>
</feature>
<sequence length="173" mass="19490">MNGALFLIPFLLIRFALPAFLEPSALRRAAHFAPMQGKERVAYCIYQAANAGIFLGLFFLTIRLDASWRAWGGLACYLGGLGLCAVSLANFSFPDASGLNTNGVYRFSRNPIYIAYFLCFIGMALLTASIFLLTLVLVFQVSAHWMIRAEERWCLEQFGAAYARYMQKVRRYL</sequence>
<dbReference type="InterPro" id="IPR007318">
    <property type="entry name" value="Phopholipid_MeTrfase"/>
</dbReference>
<organism evidence="6 7">
    <name type="scientific">Candidatus Pullichristensenella stercorigallinarum</name>
    <dbReference type="NCBI Taxonomy" id="2840909"/>
    <lineage>
        <taxon>Bacteria</taxon>
        <taxon>Bacillati</taxon>
        <taxon>Bacillota</taxon>
        <taxon>Clostridia</taxon>
        <taxon>Candidatus Pullichristensenella</taxon>
    </lineage>
</organism>
<feature type="transmembrane region" description="Helical" evidence="5">
    <location>
        <begin position="74"/>
        <end position="93"/>
    </location>
</feature>
<keyword evidence="2 5" id="KW-0812">Transmembrane</keyword>